<dbReference type="EMBL" id="CP013695">
    <property type="protein sequence ID" value="ALU31026.1"/>
    <property type="molecule type" value="Genomic_DNA"/>
</dbReference>
<evidence type="ECO:0000256" key="3">
    <source>
        <dbReference type="ARBA" id="ARBA00022598"/>
    </source>
</evidence>
<dbReference type="OMA" id="NMFLPDR"/>
<evidence type="ECO:0000256" key="7">
    <source>
        <dbReference type="ARBA" id="ARBA00023146"/>
    </source>
</evidence>
<comment type="function">
    <text evidence="9">Is required not only for elongation of protein synthesis but also for the initiation of all mRNA translation through initiator tRNA(fMet) aminoacylation.</text>
</comment>
<dbReference type="Gene3D" id="1.10.730.10">
    <property type="entry name" value="Isoleucyl-tRNA Synthetase, Domain 1"/>
    <property type="match status" value="1"/>
</dbReference>
<dbReference type="PANTHER" id="PTHR45765:SF1">
    <property type="entry name" value="METHIONINE--TRNA LIGASE, CYTOPLASMIC"/>
    <property type="match status" value="1"/>
</dbReference>
<comment type="cofactor">
    <cofactor evidence="9">
        <name>Zn(2+)</name>
        <dbReference type="ChEBI" id="CHEBI:29105"/>
    </cofactor>
    <text evidence="9">Binds 1 zinc ion per subunit.</text>
</comment>
<dbReference type="Proteomes" id="UP000060043">
    <property type="component" value="Chromosome"/>
</dbReference>
<dbReference type="GO" id="GO:0046872">
    <property type="term" value="F:metal ion binding"/>
    <property type="evidence" value="ECO:0007669"/>
    <property type="project" value="UniProtKB-KW"/>
</dbReference>
<evidence type="ECO:0000256" key="4">
    <source>
        <dbReference type="ARBA" id="ARBA00022741"/>
    </source>
</evidence>
<evidence type="ECO:0000313" key="13">
    <source>
        <dbReference type="EMBL" id="ALU31026.1"/>
    </source>
</evidence>
<feature type="binding site" evidence="9">
    <location>
        <position position="146"/>
    </location>
    <ligand>
        <name>Zn(2+)</name>
        <dbReference type="ChEBI" id="CHEBI:29105"/>
    </ligand>
</feature>
<dbReference type="SUPFAM" id="SSF52374">
    <property type="entry name" value="Nucleotidylyl transferase"/>
    <property type="match status" value="1"/>
</dbReference>
<name>A0A0U2WXZ7_9CREN</name>
<dbReference type="PANTHER" id="PTHR45765">
    <property type="entry name" value="METHIONINE--TRNA LIGASE"/>
    <property type="match status" value="1"/>
</dbReference>
<dbReference type="RefSeq" id="WP_011278359.1">
    <property type="nucleotide sequence ID" value="NZ_BHWZ01000003.1"/>
</dbReference>
<dbReference type="Pfam" id="PF19303">
    <property type="entry name" value="Anticodon_3"/>
    <property type="match status" value="1"/>
</dbReference>
<feature type="binding site" evidence="9">
    <location>
        <position position="143"/>
    </location>
    <ligand>
        <name>Zn(2+)</name>
        <dbReference type="ChEBI" id="CHEBI:29105"/>
    </ligand>
</feature>
<comment type="similarity">
    <text evidence="9">Belongs to the class-I aminoacyl-tRNA synthetase family. MetG type 1 subfamily.</text>
</comment>
<dbReference type="FunFam" id="2.20.28.20:FF:000001">
    <property type="entry name" value="Methionine--tRNA ligase"/>
    <property type="match status" value="1"/>
</dbReference>
<reference evidence="14 15" key="1">
    <citation type="submission" date="2015-12" db="EMBL/GenBank/DDBJ databases">
        <title>A stable core within a dynamic pangenome in Sulfolobus acidocaldarius.</title>
        <authorList>
            <person name="Anderson R."/>
            <person name="Kouris A."/>
            <person name="Seward C."/>
            <person name="Campbell K."/>
            <person name="Whitaker R."/>
        </authorList>
    </citation>
    <scope>NUCLEOTIDE SEQUENCE [LARGE SCALE GENOMIC DNA]</scope>
    <source>
        <strain evidence="12 15">GG12-C01-09</strain>
        <strain evidence="13 14">NG05B_CO5_07</strain>
    </source>
</reference>
<dbReference type="Pfam" id="PF09334">
    <property type="entry name" value="tRNA-synt_1g"/>
    <property type="match status" value="1"/>
</dbReference>
<dbReference type="OrthoDB" id="371856at2157"/>
<dbReference type="PaxDb" id="1435377-SUSAZ_07290"/>
<dbReference type="GeneID" id="78441887"/>
<comment type="subcellular location">
    <subcellularLocation>
        <location evidence="1 9">Cytoplasm</location>
    </subcellularLocation>
</comment>
<evidence type="ECO:0000256" key="1">
    <source>
        <dbReference type="ARBA" id="ARBA00004496"/>
    </source>
</evidence>
<keyword evidence="6 9" id="KW-0648">Protein biosynthesis</keyword>
<dbReference type="CDD" id="cd07957">
    <property type="entry name" value="Anticodon_Ia_Met"/>
    <property type="match status" value="1"/>
</dbReference>
<feature type="short sequence motif" description="'KMSKS' region" evidence="9">
    <location>
        <begin position="333"/>
        <end position="337"/>
    </location>
</feature>
<accession>A0A0U2WXZ7</accession>
<evidence type="ECO:0000259" key="10">
    <source>
        <dbReference type="Pfam" id="PF09334"/>
    </source>
</evidence>
<keyword evidence="9" id="KW-0479">Metal-binding</keyword>
<evidence type="ECO:0000313" key="14">
    <source>
        <dbReference type="Proteomes" id="UP000060043"/>
    </source>
</evidence>
<evidence type="ECO:0000256" key="6">
    <source>
        <dbReference type="ARBA" id="ARBA00022917"/>
    </source>
</evidence>
<dbReference type="SMR" id="A0A0U2WXZ7"/>
<dbReference type="InterPro" id="IPR009080">
    <property type="entry name" value="tRNAsynth_Ia_anticodon-bd"/>
</dbReference>
<dbReference type="InterPro" id="IPR014729">
    <property type="entry name" value="Rossmann-like_a/b/a_fold"/>
</dbReference>
<dbReference type="InterPro" id="IPR033911">
    <property type="entry name" value="MetRS_core"/>
</dbReference>
<dbReference type="Gene3D" id="3.40.50.620">
    <property type="entry name" value="HUPs"/>
    <property type="match status" value="1"/>
</dbReference>
<dbReference type="SUPFAM" id="SSF47323">
    <property type="entry name" value="Anticodon-binding domain of a subclass of class I aminoacyl-tRNA synthetases"/>
    <property type="match status" value="1"/>
</dbReference>
<keyword evidence="4 9" id="KW-0547">Nucleotide-binding</keyword>
<protein>
    <recommendedName>
        <fullName evidence="9">Methionine--tRNA ligase</fullName>
        <ecNumber evidence="9">6.1.1.10</ecNumber>
    </recommendedName>
    <alternativeName>
        <fullName evidence="9">Methionyl-tRNA synthetase</fullName>
        <shortName evidence="9">MetRS</shortName>
    </alternativeName>
</protein>
<keyword evidence="5 9" id="KW-0067">ATP-binding</keyword>
<feature type="domain" description="Methionyl/Leucyl tRNA synthetase" evidence="10">
    <location>
        <begin position="3"/>
        <end position="397"/>
    </location>
</feature>
<dbReference type="InterPro" id="IPR023458">
    <property type="entry name" value="Met-tRNA_ligase_1"/>
</dbReference>
<dbReference type="AlphaFoldDB" id="A0A0U2WXZ7"/>
<keyword evidence="2 9" id="KW-0963">Cytoplasm</keyword>
<dbReference type="InterPro" id="IPR014758">
    <property type="entry name" value="Met-tRNA_synth"/>
</dbReference>
<dbReference type="PROSITE" id="PS00178">
    <property type="entry name" value="AA_TRNA_LIGASE_I"/>
    <property type="match status" value="1"/>
</dbReference>
<comment type="catalytic activity">
    <reaction evidence="8 9">
        <text>tRNA(Met) + L-methionine + ATP = L-methionyl-tRNA(Met) + AMP + diphosphate</text>
        <dbReference type="Rhea" id="RHEA:13481"/>
        <dbReference type="Rhea" id="RHEA-COMP:9667"/>
        <dbReference type="Rhea" id="RHEA-COMP:9698"/>
        <dbReference type="ChEBI" id="CHEBI:30616"/>
        <dbReference type="ChEBI" id="CHEBI:33019"/>
        <dbReference type="ChEBI" id="CHEBI:57844"/>
        <dbReference type="ChEBI" id="CHEBI:78442"/>
        <dbReference type="ChEBI" id="CHEBI:78530"/>
        <dbReference type="ChEBI" id="CHEBI:456215"/>
        <dbReference type="EC" id="6.1.1.10"/>
    </reaction>
</comment>
<dbReference type="Gene3D" id="2.20.28.20">
    <property type="entry name" value="Methionyl-tRNA synthetase, Zn-domain"/>
    <property type="match status" value="1"/>
</dbReference>
<keyword evidence="3 9" id="KW-0436">Ligase</keyword>
<dbReference type="InterPro" id="IPR015413">
    <property type="entry name" value="Methionyl/Leucyl_tRNA_Synth"/>
</dbReference>
<feature type="binding site" evidence="9">
    <location>
        <position position="336"/>
    </location>
    <ligand>
        <name>ATP</name>
        <dbReference type="ChEBI" id="CHEBI:30616"/>
    </ligand>
</feature>
<feature type="binding site" evidence="9">
    <location>
        <position position="159"/>
    </location>
    <ligand>
        <name>Zn(2+)</name>
        <dbReference type="ChEBI" id="CHEBI:29105"/>
    </ligand>
</feature>
<gene>
    <name evidence="9" type="primary">metG</name>
    <name evidence="12" type="ORF">ATY89_10385</name>
    <name evidence="13" type="ORF">ATZ20_01940</name>
</gene>
<evidence type="ECO:0000256" key="8">
    <source>
        <dbReference type="ARBA" id="ARBA00047364"/>
    </source>
</evidence>
<feature type="binding site" evidence="9">
    <location>
        <position position="156"/>
    </location>
    <ligand>
        <name>Zn(2+)</name>
        <dbReference type="ChEBI" id="CHEBI:29105"/>
    </ligand>
</feature>
<keyword evidence="7 9" id="KW-0030">Aminoacyl-tRNA synthetase</keyword>
<dbReference type="EC" id="6.1.1.10" evidence="9"/>
<evidence type="ECO:0000313" key="15">
    <source>
        <dbReference type="Proteomes" id="UP000065473"/>
    </source>
</evidence>
<dbReference type="InterPro" id="IPR041872">
    <property type="entry name" value="Anticodon_Met"/>
</dbReference>
<keyword evidence="9" id="KW-0862">Zinc</keyword>
<dbReference type="InterPro" id="IPR029038">
    <property type="entry name" value="MetRS_Zn"/>
</dbReference>
<dbReference type="GeneID" id="14552037"/>
<dbReference type="NCBIfam" id="TIGR00398">
    <property type="entry name" value="metG"/>
    <property type="match status" value="1"/>
</dbReference>
<evidence type="ECO:0000259" key="11">
    <source>
        <dbReference type="Pfam" id="PF19303"/>
    </source>
</evidence>
<dbReference type="SUPFAM" id="SSF57770">
    <property type="entry name" value="Methionyl-tRNA synthetase (MetRS), Zn-domain"/>
    <property type="match status" value="1"/>
</dbReference>
<evidence type="ECO:0000256" key="2">
    <source>
        <dbReference type="ARBA" id="ARBA00022490"/>
    </source>
</evidence>
<evidence type="ECO:0000256" key="9">
    <source>
        <dbReference type="HAMAP-Rule" id="MF_00098"/>
    </source>
</evidence>
<dbReference type="GO" id="GO:0017101">
    <property type="term" value="C:aminoacyl-tRNA synthetase multienzyme complex"/>
    <property type="evidence" value="ECO:0007669"/>
    <property type="project" value="TreeGrafter"/>
</dbReference>
<feature type="domain" description="Methionyl-tRNA synthetase anticodon-binding" evidence="11">
    <location>
        <begin position="411"/>
        <end position="546"/>
    </location>
</feature>
<evidence type="ECO:0000313" key="12">
    <source>
        <dbReference type="EMBL" id="ALU30308.1"/>
    </source>
</evidence>
<organism evidence="13 14">
    <name type="scientific">Sulfolobus acidocaldarius</name>
    <dbReference type="NCBI Taxonomy" id="2285"/>
    <lineage>
        <taxon>Archaea</taxon>
        <taxon>Thermoproteota</taxon>
        <taxon>Thermoprotei</taxon>
        <taxon>Sulfolobales</taxon>
        <taxon>Sulfolobaceae</taxon>
        <taxon>Sulfolobus</taxon>
    </lineage>
</organism>
<dbReference type="GO" id="GO:0006431">
    <property type="term" value="P:methionyl-tRNA aminoacylation"/>
    <property type="evidence" value="ECO:0007669"/>
    <property type="project" value="UniProtKB-UniRule"/>
</dbReference>
<sequence>MKVLVTSAWPYVNAVPHLGNLIGSILSADVFARYARLKYGKENVVFVSGSDEHGTPIEIEARKRNIEPKKLTDQAHAYDKKLFIDTWKISFDNYSRTESEVHKEFVRNFLVKLEKYIKVEEDEIPYCEKDKLFLPDRFIKGVCPYCGFEDARGDQCDNCGRLLTPRSLVNAKCALCGNPPVFKVTKHWFFDLSEFGDKIRDWISSSSTMPDNVKSVALSWVKEGLRPRSITRDNMWGIPAPFAGAENKTIYVWFEALLGYLSATVEYFKNLGKEEMWKEFWLYNDTKTYYFIGKDNIPFHAVILPAMLMASNEKYNLPSVIAATEYLLYEGQKFSKSRKIGVWIDEADKLMDVEYWRFILIRLRPEEKDTNFTWREALRIVNTELNDDIGNYANRVLSMVKRYYDGVVPSPKEAIFNDEDKNLITLIKESPKRMGELFELGKIKAGSEEILKLARSGNLYLNNRAPWSLVKTNKEEANNVLYISVNSLRTLAIMLYPIMPTYSSNLYQQLGLSNLESETWDSAGSLKIMPGHKIGEIRSLFKKIEMSPEELMKKLDEIRREVEKERPDLLR</sequence>
<dbReference type="Proteomes" id="UP000065473">
    <property type="component" value="Chromosome"/>
</dbReference>
<dbReference type="GO" id="GO:0004825">
    <property type="term" value="F:methionine-tRNA ligase activity"/>
    <property type="evidence" value="ECO:0007669"/>
    <property type="project" value="UniProtKB-UniRule"/>
</dbReference>
<dbReference type="CDD" id="cd00814">
    <property type="entry name" value="MetRS_core"/>
    <property type="match status" value="1"/>
</dbReference>
<dbReference type="EMBL" id="CP013694">
    <property type="protein sequence ID" value="ALU30308.1"/>
    <property type="molecule type" value="Genomic_DNA"/>
</dbReference>
<dbReference type="PRINTS" id="PR01041">
    <property type="entry name" value="TRNASYNTHMET"/>
</dbReference>
<dbReference type="STRING" id="1435377.SUSAZ_07290"/>
<proteinExistence type="inferred from homology"/>
<evidence type="ECO:0000256" key="5">
    <source>
        <dbReference type="ARBA" id="ARBA00022840"/>
    </source>
</evidence>
<dbReference type="GO" id="GO:0005829">
    <property type="term" value="C:cytosol"/>
    <property type="evidence" value="ECO:0007669"/>
    <property type="project" value="TreeGrafter"/>
</dbReference>
<dbReference type="InterPro" id="IPR001412">
    <property type="entry name" value="aa-tRNA-synth_I_CS"/>
</dbReference>
<dbReference type="GO" id="GO:0005524">
    <property type="term" value="F:ATP binding"/>
    <property type="evidence" value="ECO:0007669"/>
    <property type="project" value="UniProtKB-UniRule"/>
</dbReference>
<dbReference type="HAMAP" id="MF_00098">
    <property type="entry name" value="Met_tRNA_synth_type1"/>
    <property type="match status" value="1"/>
</dbReference>
<feature type="short sequence motif" description="'HIGH' region" evidence="9">
    <location>
        <begin position="10"/>
        <end position="20"/>
    </location>
</feature>